<dbReference type="EMBL" id="CP038266">
    <property type="protein sequence ID" value="QBR89289.1"/>
    <property type="molecule type" value="Genomic_DNA"/>
</dbReference>
<keyword evidence="2" id="KW-0812">Transmembrane</keyword>
<keyword evidence="2" id="KW-0472">Membrane</keyword>
<keyword evidence="2" id="KW-1133">Transmembrane helix</keyword>
<proteinExistence type="predicted"/>
<feature type="region of interest" description="Disordered" evidence="1">
    <location>
        <begin position="1"/>
        <end position="28"/>
    </location>
</feature>
<dbReference type="Proteomes" id="UP000295748">
    <property type="component" value="Chromosome"/>
</dbReference>
<organism evidence="3 4">
    <name type="scientific">Microbacterium wangchenii</name>
    <dbReference type="NCBI Taxonomy" id="2541726"/>
    <lineage>
        <taxon>Bacteria</taxon>
        <taxon>Bacillati</taxon>
        <taxon>Actinomycetota</taxon>
        <taxon>Actinomycetes</taxon>
        <taxon>Micrococcales</taxon>
        <taxon>Microbacteriaceae</taxon>
        <taxon>Microbacterium</taxon>
    </lineage>
</organism>
<feature type="transmembrane region" description="Helical" evidence="2">
    <location>
        <begin position="101"/>
        <end position="125"/>
    </location>
</feature>
<evidence type="ECO:0008006" key="5">
    <source>
        <dbReference type="Google" id="ProtNLM"/>
    </source>
</evidence>
<reference evidence="3 4" key="1">
    <citation type="submission" date="2019-03" db="EMBL/GenBank/DDBJ databases">
        <authorList>
            <person name="Dong K."/>
        </authorList>
    </citation>
    <scope>NUCLEOTIDE SEQUENCE [LARGE SCALE GENOMIC DNA]</scope>
    <source>
        <strain evidence="4">dk512</strain>
    </source>
</reference>
<feature type="transmembrane region" description="Helical" evidence="2">
    <location>
        <begin position="137"/>
        <end position="161"/>
    </location>
</feature>
<keyword evidence="4" id="KW-1185">Reference proteome</keyword>
<gene>
    <name evidence="3" type="ORF">E4K62_11735</name>
</gene>
<protein>
    <recommendedName>
        <fullName evidence="5">Major facilitator superfamily (MFS) profile domain-containing protein</fullName>
    </recommendedName>
</protein>
<evidence type="ECO:0000313" key="4">
    <source>
        <dbReference type="Proteomes" id="UP000295748"/>
    </source>
</evidence>
<sequence length="221" mass="22640">MSADNADRRDAVPPRGSDPRDEPRVVADAQHDTLHRDVLAREKERFGGFKFGAAFFGWLTAMGAAVLLAALVAAVGAAIGVGSGTSVEEAADAAAENSDAVGIGSAIVLAVVLFIAYFAGGYVAGRMARFSGAKQGLAVWLWAIVIAVVVAVVSAIAGSQWDILANLDGFPRIPVTPESATATGILTAVGAAIVTLAGAILGGMAGMRYHRKVDRVGLERP</sequence>
<evidence type="ECO:0000256" key="1">
    <source>
        <dbReference type="SAM" id="MobiDB-lite"/>
    </source>
</evidence>
<evidence type="ECO:0000313" key="3">
    <source>
        <dbReference type="EMBL" id="QBR89289.1"/>
    </source>
</evidence>
<feature type="transmembrane region" description="Helical" evidence="2">
    <location>
        <begin position="181"/>
        <end position="205"/>
    </location>
</feature>
<accession>A0ABX5SWT9</accession>
<evidence type="ECO:0000256" key="2">
    <source>
        <dbReference type="SAM" id="Phobius"/>
    </source>
</evidence>
<feature type="transmembrane region" description="Helical" evidence="2">
    <location>
        <begin position="51"/>
        <end position="81"/>
    </location>
</feature>
<name>A0ABX5SWT9_9MICO</name>